<dbReference type="RefSeq" id="WP_212323911.1">
    <property type="nucleotide sequence ID" value="NZ_AP024463.1"/>
</dbReference>
<evidence type="ECO:0000313" key="2">
    <source>
        <dbReference type="EMBL" id="QUC08258.1"/>
    </source>
</evidence>
<dbReference type="EMBL" id="CP072384">
    <property type="protein sequence ID" value="QUC08258.1"/>
    <property type="molecule type" value="Genomic_DNA"/>
</dbReference>
<reference evidence="2 3" key="1">
    <citation type="submission" date="2021-03" db="EMBL/GenBank/DDBJ databases">
        <title>Human Oral Microbial Genomes.</title>
        <authorList>
            <person name="Johnston C.D."/>
            <person name="Chen T."/>
            <person name="Dewhirst F.E."/>
        </authorList>
    </citation>
    <scope>NUCLEOTIDE SEQUENCE [LARGE SCALE GENOMIC DNA]</scope>
    <source>
        <strain evidence="2 3">DSMZ 100122</strain>
    </source>
</reference>
<keyword evidence="3" id="KW-1185">Reference proteome</keyword>
<feature type="domain" description="Tetracyclin repressor-like C-terminal group 31" evidence="1">
    <location>
        <begin position="75"/>
        <end position="177"/>
    </location>
</feature>
<dbReference type="InterPro" id="IPR009057">
    <property type="entry name" value="Homeodomain-like_sf"/>
</dbReference>
<evidence type="ECO:0000259" key="1">
    <source>
        <dbReference type="Pfam" id="PF17940"/>
    </source>
</evidence>
<accession>A0ABX7Y6X2</accession>
<sequence length="183" mass="19698">MGRREQIADAGIRLIASGGAHRLTHRLVDKSAGLPQGSTSYYARTRRDLIALIVQRLSDGSQGDIEDLTIPASLDEEQATALIASLTQRMQERDAAQVARFALMFEVRDDDELRTALSSGAPVRANLQDIAFQILTALGAPDATGRAPELVALVDALLMYQAVDAAPLDIAHIVHAYLGGLKR</sequence>
<name>A0ABX7Y6X2_9ACTN</name>
<protein>
    <submittedName>
        <fullName evidence="2">TetR family transcriptional regulator</fullName>
    </submittedName>
</protein>
<dbReference type="InterPro" id="IPR041583">
    <property type="entry name" value="TetR_C_31"/>
</dbReference>
<proteinExistence type="predicted"/>
<organism evidence="2 3">
    <name type="scientific">Arachnia rubra</name>
    <dbReference type="NCBI Taxonomy" id="1547448"/>
    <lineage>
        <taxon>Bacteria</taxon>
        <taxon>Bacillati</taxon>
        <taxon>Actinomycetota</taxon>
        <taxon>Actinomycetes</taxon>
        <taxon>Propionibacteriales</taxon>
        <taxon>Propionibacteriaceae</taxon>
        <taxon>Arachnia</taxon>
    </lineage>
</organism>
<dbReference type="Pfam" id="PF17940">
    <property type="entry name" value="TetR_C_31"/>
    <property type="match status" value="1"/>
</dbReference>
<evidence type="ECO:0000313" key="3">
    <source>
        <dbReference type="Proteomes" id="UP000678513"/>
    </source>
</evidence>
<dbReference type="Gene3D" id="1.10.357.10">
    <property type="entry name" value="Tetracycline Repressor, domain 2"/>
    <property type="match status" value="1"/>
</dbReference>
<dbReference type="Proteomes" id="UP000678513">
    <property type="component" value="Chromosome"/>
</dbReference>
<dbReference type="SUPFAM" id="SSF46689">
    <property type="entry name" value="Homeodomain-like"/>
    <property type="match status" value="1"/>
</dbReference>
<gene>
    <name evidence="2" type="ORF">J5A65_00430</name>
</gene>